<dbReference type="EMBL" id="SFCI01002300">
    <property type="protein sequence ID" value="TFY74102.1"/>
    <property type="molecule type" value="Genomic_DNA"/>
</dbReference>
<evidence type="ECO:0000313" key="3">
    <source>
        <dbReference type="EMBL" id="TFY74102.1"/>
    </source>
</evidence>
<comment type="caution">
    <text evidence="3">The sequence shown here is derived from an EMBL/GenBank/DDBJ whole genome shotgun (WGS) entry which is preliminary data.</text>
</comment>
<name>A0A4Y9ZHJ2_9AGAM</name>
<evidence type="ECO:0000313" key="4">
    <source>
        <dbReference type="Proteomes" id="UP000298061"/>
    </source>
</evidence>
<evidence type="ECO:0000256" key="1">
    <source>
        <dbReference type="SAM" id="MobiDB-lite"/>
    </source>
</evidence>
<feature type="compositionally biased region" description="Basic and acidic residues" evidence="1">
    <location>
        <begin position="24"/>
        <end position="38"/>
    </location>
</feature>
<sequence>MSTSEADNPGPSGLDAGPPQDNSADERVVCDSEIDGGRHAGLPQDTSSDSEIDNEPILTVSEAHANKRTKGRYFGMPKNRLAPVYLQPDDYEQKYKYPPDDINEALGPDARVWRMYLDEAQAFDSNMIEGWKDMINVLLVFMSHCCYYCSHI</sequence>
<accession>A0A4Y9ZHJ2</accession>
<reference evidence="3 4" key="1">
    <citation type="submission" date="2019-02" db="EMBL/GenBank/DDBJ databases">
        <title>Genome sequencing of the rare red list fungi Hericium alpestre (H. flagellum).</title>
        <authorList>
            <person name="Buettner E."/>
            <person name="Kellner H."/>
        </authorList>
    </citation>
    <scope>NUCLEOTIDE SEQUENCE [LARGE SCALE GENOMIC DNA]</scope>
    <source>
        <strain evidence="3 4">DSM 108284</strain>
    </source>
</reference>
<feature type="region of interest" description="Disordered" evidence="1">
    <location>
        <begin position="1"/>
        <end position="64"/>
    </location>
</feature>
<organism evidence="3 4">
    <name type="scientific">Hericium alpestre</name>
    <dbReference type="NCBI Taxonomy" id="135208"/>
    <lineage>
        <taxon>Eukaryota</taxon>
        <taxon>Fungi</taxon>
        <taxon>Dikarya</taxon>
        <taxon>Basidiomycota</taxon>
        <taxon>Agaricomycotina</taxon>
        <taxon>Agaricomycetes</taxon>
        <taxon>Russulales</taxon>
        <taxon>Hericiaceae</taxon>
        <taxon>Hericium</taxon>
    </lineage>
</organism>
<dbReference type="AlphaFoldDB" id="A0A4Y9ZHJ2"/>
<dbReference type="InterPro" id="IPR045338">
    <property type="entry name" value="DUF6535"/>
</dbReference>
<dbReference type="Proteomes" id="UP000298061">
    <property type="component" value="Unassembled WGS sequence"/>
</dbReference>
<protein>
    <recommendedName>
        <fullName evidence="2">DUF6535 domain-containing protein</fullName>
    </recommendedName>
</protein>
<keyword evidence="4" id="KW-1185">Reference proteome</keyword>
<evidence type="ECO:0000259" key="2">
    <source>
        <dbReference type="Pfam" id="PF20153"/>
    </source>
</evidence>
<gene>
    <name evidence="3" type="ORF">EWM64_g9909</name>
</gene>
<proteinExistence type="predicted"/>
<feature type="domain" description="DUF6535" evidence="2">
    <location>
        <begin position="113"/>
        <end position="142"/>
    </location>
</feature>
<dbReference type="OrthoDB" id="3033562at2759"/>
<dbReference type="Pfam" id="PF20153">
    <property type="entry name" value="DUF6535"/>
    <property type="match status" value="1"/>
</dbReference>